<keyword evidence="1" id="KW-0808">Transferase</keyword>
<proteinExistence type="predicted"/>
<evidence type="ECO:0000313" key="2">
    <source>
        <dbReference type="EMBL" id="MBB4659087.1"/>
    </source>
</evidence>
<evidence type="ECO:0000313" key="3">
    <source>
        <dbReference type="Proteomes" id="UP000563524"/>
    </source>
</evidence>
<dbReference type="Proteomes" id="UP000563524">
    <property type="component" value="Unassembled WGS sequence"/>
</dbReference>
<dbReference type="PANTHER" id="PTHR12788:SF10">
    <property type="entry name" value="PROTEIN-TYROSINE SULFOTRANSFERASE"/>
    <property type="match status" value="1"/>
</dbReference>
<gene>
    <name evidence="2" type="ORF">GGQ59_001612</name>
</gene>
<evidence type="ECO:0008006" key="4">
    <source>
        <dbReference type="Google" id="ProtNLM"/>
    </source>
</evidence>
<name>A0A840I2V8_9PROT</name>
<dbReference type="InterPro" id="IPR027417">
    <property type="entry name" value="P-loop_NTPase"/>
</dbReference>
<accession>A0A840I2V8</accession>
<dbReference type="Pfam" id="PF13469">
    <property type="entry name" value="Sulfotransfer_3"/>
    <property type="match status" value="1"/>
</dbReference>
<keyword evidence="3" id="KW-1185">Reference proteome</keyword>
<dbReference type="InterPro" id="IPR026634">
    <property type="entry name" value="TPST-like"/>
</dbReference>
<organism evidence="2 3">
    <name type="scientific">Parvularcula dongshanensis</name>
    <dbReference type="NCBI Taxonomy" id="1173995"/>
    <lineage>
        <taxon>Bacteria</taxon>
        <taxon>Pseudomonadati</taxon>
        <taxon>Pseudomonadota</taxon>
        <taxon>Alphaproteobacteria</taxon>
        <taxon>Parvularculales</taxon>
        <taxon>Parvularculaceae</taxon>
        <taxon>Parvularcula</taxon>
    </lineage>
</organism>
<dbReference type="RefSeq" id="WP_183817347.1">
    <property type="nucleotide sequence ID" value="NZ_JACHOB010000003.1"/>
</dbReference>
<dbReference type="GO" id="GO:0008476">
    <property type="term" value="F:protein-tyrosine sulfotransferase activity"/>
    <property type="evidence" value="ECO:0007669"/>
    <property type="project" value="InterPro"/>
</dbReference>
<evidence type="ECO:0000256" key="1">
    <source>
        <dbReference type="ARBA" id="ARBA00022679"/>
    </source>
</evidence>
<dbReference type="AlphaFoldDB" id="A0A840I2V8"/>
<comment type="caution">
    <text evidence="2">The sequence shown here is derived from an EMBL/GenBank/DDBJ whole genome shotgun (WGS) entry which is preliminary data.</text>
</comment>
<dbReference type="PANTHER" id="PTHR12788">
    <property type="entry name" value="PROTEIN-TYROSINE SULFOTRANSFERASE 2"/>
    <property type="match status" value="1"/>
</dbReference>
<dbReference type="Gene3D" id="3.40.50.300">
    <property type="entry name" value="P-loop containing nucleotide triphosphate hydrolases"/>
    <property type="match status" value="1"/>
</dbReference>
<protein>
    <recommendedName>
        <fullName evidence="4">Sulfotransferase</fullName>
    </recommendedName>
</protein>
<reference evidence="2 3" key="1">
    <citation type="submission" date="2020-08" db="EMBL/GenBank/DDBJ databases">
        <title>Genomic Encyclopedia of Type Strains, Phase IV (KMG-IV): sequencing the most valuable type-strain genomes for metagenomic binning, comparative biology and taxonomic classification.</title>
        <authorList>
            <person name="Goeker M."/>
        </authorList>
    </citation>
    <scope>NUCLEOTIDE SEQUENCE [LARGE SCALE GENOMIC DNA]</scope>
    <source>
        <strain evidence="2 3">DSM 102850</strain>
    </source>
</reference>
<dbReference type="SUPFAM" id="SSF52540">
    <property type="entry name" value="P-loop containing nucleoside triphosphate hydrolases"/>
    <property type="match status" value="1"/>
</dbReference>
<sequence length="335" mass="37842">MRACDRPVFVVGAGRSGTTLMRTMLAAHPVFAVPTETHYMKLAYAHGAGSREAPEDFDAFWSELRQSRNVRNTGIDLDRLLTVIDEDGERSFKSCFAALLSVHASEHGKTRAGEKTPGHYRYLERLLDWFPKAVVIFLHRDPHATVASALKSPWVTEQLRPGRLAAPLMRRSLAVHTADRTVDWRDAARSIMRWRDDDRVVPVSYASLVKAPEAELQRVCDRLGETFDSAMLTQRTAVPRSQATAETAWRGWIGEHEDRAARPVSSDALERWREELAPWQVAMIEGYCEDEMRALSYPFSCDEPARRHGRASALCLLAADGAERRVRKTLGLREM</sequence>
<dbReference type="EMBL" id="JACHOB010000003">
    <property type="protein sequence ID" value="MBB4659087.1"/>
    <property type="molecule type" value="Genomic_DNA"/>
</dbReference>